<proteinExistence type="predicted"/>
<protein>
    <submittedName>
        <fullName evidence="2">SHOCT domain-containing protein</fullName>
    </submittedName>
</protein>
<sequence length="198" mass="22014">MTSPFAKWFKMPSLGDRLRKWGVREDLVIAAENTAFGRQGDRGLADLAERLTDDERVIRLLEARHGKAIGLLTLTSRRLIFLTLGGIKNSELQIDLADVIHTAWEQRRGMGTVRITTRDQEEPTVFDQILGTQAEWLCADVGAAKDPNRAPAPPPTPETGAAPTDPLKLLAELRAVHDAGLIDDDEYERRKAVLIKEL</sequence>
<dbReference type="RefSeq" id="WP_137449275.1">
    <property type="nucleotide sequence ID" value="NZ_SZZH01000001.1"/>
</dbReference>
<evidence type="ECO:0000256" key="1">
    <source>
        <dbReference type="SAM" id="MobiDB-lite"/>
    </source>
</evidence>
<keyword evidence="3" id="KW-1185">Reference proteome</keyword>
<dbReference type="OrthoDB" id="5996503at2"/>
<dbReference type="Proteomes" id="UP000306985">
    <property type="component" value="Unassembled WGS sequence"/>
</dbReference>
<name>A0A4U6QMT3_9ACTN</name>
<dbReference type="EMBL" id="SZZH01000001">
    <property type="protein sequence ID" value="TKV61970.1"/>
    <property type="molecule type" value="Genomic_DNA"/>
</dbReference>
<feature type="region of interest" description="Disordered" evidence="1">
    <location>
        <begin position="144"/>
        <end position="165"/>
    </location>
</feature>
<accession>A0A4U6QMT3</accession>
<organism evidence="2 3">
    <name type="scientific">Nakamurella flava</name>
    <dbReference type="NCBI Taxonomy" id="2576308"/>
    <lineage>
        <taxon>Bacteria</taxon>
        <taxon>Bacillati</taxon>
        <taxon>Actinomycetota</taxon>
        <taxon>Actinomycetes</taxon>
        <taxon>Nakamurellales</taxon>
        <taxon>Nakamurellaceae</taxon>
        <taxon>Nakamurella</taxon>
    </lineage>
</organism>
<reference evidence="2 3" key="1">
    <citation type="submission" date="2019-05" db="EMBL/GenBank/DDBJ databases">
        <title>Nakamurella sp. N5BH11, whole genome shotgun sequence.</title>
        <authorList>
            <person name="Tuo L."/>
        </authorList>
    </citation>
    <scope>NUCLEOTIDE SEQUENCE [LARGE SCALE GENOMIC DNA]</scope>
    <source>
        <strain evidence="2 3">N5BH11</strain>
    </source>
</reference>
<gene>
    <name evidence="2" type="ORF">FDO65_10730</name>
</gene>
<evidence type="ECO:0000313" key="2">
    <source>
        <dbReference type="EMBL" id="TKV61970.1"/>
    </source>
</evidence>
<comment type="caution">
    <text evidence="2">The sequence shown here is derived from an EMBL/GenBank/DDBJ whole genome shotgun (WGS) entry which is preliminary data.</text>
</comment>
<dbReference type="AlphaFoldDB" id="A0A4U6QMT3"/>
<evidence type="ECO:0000313" key="3">
    <source>
        <dbReference type="Proteomes" id="UP000306985"/>
    </source>
</evidence>